<evidence type="ECO:0000256" key="6">
    <source>
        <dbReference type="PIRSR" id="PIRSR028757-1"/>
    </source>
</evidence>
<dbReference type="Gene3D" id="3.40.50.10740">
    <property type="entry name" value="Class I glutamine amidotransferase-like"/>
    <property type="match status" value="1"/>
</dbReference>
<evidence type="ECO:0000256" key="1">
    <source>
        <dbReference type="ARBA" id="ARBA00010233"/>
    </source>
</evidence>
<dbReference type="AlphaFoldDB" id="A0AAW8J712"/>
<evidence type="ECO:0000256" key="5">
    <source>
        <dbReference type="ARBA" id="ARBA00022825"/>
    </source>
</evidence>
<dbReference type="Pfam" id="PF17676">
    <property type="entry name" value="Peptidase_S66C"/>
    <property type="match status" value="1"/>
</dbReference>
<dbReference type="PIRSF" id="PIRSF028757">
    <property type="entry name" value="LD-carboxypeptidase"/>
    <property type="match status" value="1"/>
</dbReference>
<dbReference type="Proteomes" id="UP001243844">
    <property type="component" value="Unassembled WGS sequence"/>
</dbReference>
<evidence type="ECO:0000256" key="3">
    <source>
        <dbReference type="ARBA" id="ARBA00022670"/>
    </source>
</evidence>
<dbReference type="InterPro" id="IPR003507">
    <property type="entry name" value="S66_fam"/>
</dbReference>
<comment type="caution">
    <text evidence="9">The sequence shown here is derived from an EMBL/GenBank/DDBJ whole genome shotgun (WGS) entry which is preliminary data.</text>
</comment>
<dbReference type="RefSeq" id="WP_308981047.1">
    <property type="nucleotide sequence ID" value="NZ_JAVIDL010000005.1"/>
</dbReference>
<accession>A0AAW8J712</accession>
<organism evidence="9 10">
    <name type="scientific">Acinetobacter rudis</name>
    <dbReference type="NCBI Taxonomy" id="632955"/>
    <lineage>
        <taxon>Bacteria</taxon>
        <taxon>Pseudomonadati</taxon>
        <taxon>Pseudomonadota</taxon>
        <taxon>Gammaproteobacteria</taxon>
        <taxon>Moraxellales</taxon>
        <taxon>Moraxellaceae</taxon>
        <taxon>Acinetobacter</taxon>
    </lineage>
</organism>
<feature type="domain" description="LD-carboxypeptidase N-terminal" evidence="7">
    <location>
        <begin position="4"/>
        <end position="115"/>
    </location>
</feature>
<keyword evidence="5" id="KW-0720">Serine protease</keyword>
<evidence type="ECO:0000313" key="9">
    <source>
        <dbReference type="EMBL" id="MDQ8934908.1"/>
    </source>
</evidence>
<evidence type="ECO:0000313" key="10">
    <source>
        <dbReference type="Proteomes" id="UP001243844"/>
    </source>
</evidence>
<reference evidence="9" key="1">
    <citation type="submission" date="2023-08" db="EMBL/GenBank/DDBJ databases">
        <title>Emergence of clinically-relevant ST2 carbapenem-resistant Acinetobacter baumannii strains in hospital sewages in Zhejiang, East of China.</title>
        <authorList>
            <person name="Kaichao C."/>
            <person name="Zhang R."/>
        </authorList>
    </citation>
    <scope>NUCLEOTIDE SEQUENCE</scope>
    <source>
        <strain evidence="9">M-RB-37</strain>
    </source>
</reference>
<evidence type="ECO:0000256" key="2">
    <source>
        <dbReference type="ARBA" id="ARBA00022645"/>
    </source>
</evidence>
<comment type="similarity">
    <text evidence="1">Belongs to the peptidase S66 family.</text>
</comment>
<dbReference type="Pfam" id="PF02016">
    <property type="entry name" value="Peptidase_S66"/>
    <property type="match status" value="1"/>
</dbReference>
<feature type="active site" description="Charge relay system" evidence="6">
    <location>
        <position position="267"/>
    </location>
</feature>
<feature type="domain" description="LD-carboxypeptidase C-terminal" evidence="8">
    <location>
        <begin position="168"/>
        <end position="282"/>
    </location>
</feature>
<evidence type="ECO:0000259" key="7">
    <source>
        <dbReference type="Pfam" id="PF02016"/>
    </source>
</evidence>
<dbReference type="GO" id="GO:0004180">
    <property type="term" value="F:carboxypeptidase activity"/>
    <property type="evidence" value="ECO:0007669"/>
    <property type="project" value="UniProtKB-KW"/>
</dbReference>
<dbReference type="InterPro" id="IPR029062">
    <property type="entry name" value="Class_I_gatase-like"/>
</dbReference>
<proteinExistence type="inferred from homology"/>
<feature type="active site" description="Charge relay system" evidence="6">
    <location>
        <position position="199"/>
    </location>
</feature>
<keyword evidence="2" id="KW-0121">Carboxypeptidase</keyword>
<name>A0AAW8J712_9GAMM</name>
<dbReference type="PANTHER" id="PTHR30237">
    <property type="entry name" value="MURAMOYLTETRAPEPTIDE CARBOXYPEPTIDASE"/>
    <property type="match status" value="1"/>
</dbReference>
<keyword evidence="4" id="KW-0378">Hydrolase</keyword>
<protein>
    <submittedName>
        <fullName evidence="9">LD-carboxypeptidase</fullName>
    </submittedName>
</protein>
<feature type="active site" description="Nucleophile" evidence="6">
    <location>
        <position position="96"/>
    </location>
</feature>
<dbReference type="InterPro" id="IPR027478">
    <property type="entry name" value="LdcA_N"/>
</dbReference>
<keyword evidence="3" id="KW-0645">Protease</keyword>
<dbReference type="InterPro" id="IPR040449">
    <property type="entry name" value="Peptidase_S66_N"/>
</dbReference>
<evidence type="ECO:0000256" key="4">
    <source>
        <dbReference type="ARBA" id="ARBA00022801"/>
    </source>
</evidence>
<dbReference type="CDD" id="cd07025">
    <property type="entry name" value="Peptidase_S66"/>
    <property type="match status" value="1"/>
</dbReference>
<evidence type="ECO:0000259" key="8">
    <source>
        <dbReference type="Pfam" id="PF17676"/>
    </source>
</evidence>
<dbReference type="SUPFAM" id="SSF52317">
    <property type="entry name" value="Class I glutamine amidotransferase-like"/>
    <property type="match status" value="1"/>
</dbReference>
<dbReference type="GO" id="GO:0006508">
    <property type="term" value="P:proteolysis"/>
    <property type="evidence" value="ECO:0007669"/>
    <property type="project" value="UniProtKB-KW"/>
</dbReference>
<dbReference type="SUPFAM" id="SSF141986">
    <property type="entry name" value="LD-carboxypeptidase A C-terminal domain-like"/>
    <property type="match status" value="1"/>
</dbReference>
<dbReference type="GO" id="GO:0008236">
    <property type="term" value="F:serine-type peptidase activity"/>
    <property type="evidence" value="ECO:0007669"/>
    <property type="project" value="UniProtKB-KW"/>
</dbReference>
<dbReference type="PANTHER" id="PTHR30237:SF2">
    <property type="entry name" value="MUREIN TETRAPEPTIDE CARBOXYPEPTIDASE"/>
    <property type="match status" value="1"/>
</dbReference>
<sequence>MHFHIVTPSSCVDLEHIQLAQHHLQELGHQVSLAKHISAQHRYLAGTVEQRISDLKHATLDPSIDVIWCGRGGVGAAQLVPHLDNWILNKPVIGYSDSTVLLNYIALQGGQALHGPVFQEIAVKNIGTQALSNDALATIELINSPTSPIGLKLEAVNHKAQNTPQLQAQVLGGNLTVLCSLQGTVAALTFKQDSILLLEDVGEAYYHLERCLTQILQSTDTSLLKAVIMGDFYNCPQKNVPHSLEHIFAEHLDRLGIALYQSSQFGHGLSNHPLWIGKTAQIQNLELVYL</sequence>
<dbReference type="InterPro" id="IPR040921">
    <property type="entry name" value="Peptidase_S66C"/>
</dbReference>
<dbReference type="EMBL" id="JAVIDL010000005">
    <property type="protein sequence ID" value="MDQ8934908.1"/>
    <property type="molecule type" value="Genomic_DNA"/>
</dbReference>
<gene>
    <name evidence="9" type="ORF">RFH47_04065</name>
</gene>
<dbReference type="Gene3D" id="3.50.30.60">
    <property type="entry name" value="LD-carboxypeptidase A C-terminal domain-like"/>
    <property type="match status" value="1"/>
</dbReference>
<dbReference type="InterPro" id="IPR027461">
    <property type="entry name" value="Carboxypeptidase_A_C_sf"/>
</dbReference>